<evidence type="ECO:0000313" key="8">
    <source>
        <dbReference type="Proteomes" id="UP001597375"/>
    </source>
</evidence>
<keyword evidence="4" id="KW-0106">Calcium</keyword>
<protein>
    <submittedName>
        <fullName evidence="7">Arylsulfatase</fullName>
    </submittedName>
</protein>
<dbReference type="RefSeq" id="WP_386820097.1">
    <property type="nucleotide sequence ID" value="NZ_JBHUIT010000016.1"/>
</dbReference>
<dbReference type="Proteomes" id="UP001597375">
    <property type="component" value="Unassembled WGS sequence"/>
</dbReference>
<dbReference type="Gene3D" id="3.30.1120.10">
    <property type="match status" value="1"/>
</dbReference>
<dbReference type="PROSITE" id="PS00523">
    <property type="entry name" value="SULFATASE_1"/>
    <property type="match status" value="1"/>
</dbReference>
<accession>A0ABW5D8S8</accession>
<evidence type="ECO:0000313" key="7">
    <source>
        <dbReference type="EMBL" id="MFD2256809.1"/>
    </source>
</evidence>
<keyword evidence="5" id="KW-0732">Signal</keyword>
<name>A0ABW5D8S8_9BACT</name>
<evidence type="ECO:0000256" key="3">
    <source>
        <dbReference type="ARBA" id="ARBA00022801"/>
    </source>
</evidence>
<organism evidence="7 8">
    <name type="scientific">Luteolibacter algae</name>
    <dbReference type="NCBI Taxonomy" id="454151"/>
    <lineage>
        <taxon>Bacteria</taxon>
        <taxon>Pseudomonadati</taxon>
        <taxon>Verrucomicrobiota</taxon>
        <taxon>Verrucomicrobiia</taxon>
        <taxon>Verrucomicrobiales</taxon>
        <taxon>Verrucomicrobiaceae</taxon>
        <taxon>Luteolibacter</taxon>
    </lineage>
</organism>
<feature type="chain" id="PRO_5045064791" evidence="5">
    <location>
        <begin position="27"/>
        <end position="565"/>
    </location>
</feature>
<feature type="signal peptide" evidence="5">
    <location>
        <begin position="1"/>
        <end position="26"/>
    </location>
</feature>
<sequence>MNQQPVLSALLGTIGLTAITFPSAYAANMDKTKPNVIILYYDDMGYGDMGANGATGATIPKDSKFLDASVPTLTPHLDKFSSGSLRFTNGHSSDGVCSPSRYSLVTGHYSWRTRLKKGVGGGYTPTFMDEDRFSVGELFRSHGYETAMVGKWHIGMSFFDAEGKPANDKKGVIDFAQPVKNTPAHRGFDYWFGTPASLDMPPYAWLESDAESGEVHVLYKGAIVDGDEVDFSQARPATNADLVHYEQNSDFFARSGIKDPTFVFQDYLQIQAQKVANLIEGYNAADKPFMIYVPMPAPHDPHAVQEKFKGSAGFTYGDYLVQTDYYTGKILDALGDADDPDSTAANTVVFISSDNGPEVGASHRSLVAGHDANGPFKGIKRDNWEGGTRVPFLIRWPGIVEPGTTDHPCWQGDFVATMADVLNYELKADEAPDAESFLPVLVGKPMPKQRRAGFIEHSHRGQFAIIDYTGEWKLLDGTGGGGNAETLDAENQVIENFGEICGAPRQLYNLKKDPGERVNLLLDPTPEILRKEQELYTLLNKIRGDDKLGSEGSSNVPRIPTKLFN</sequence>
<keyword evidence="3" id="KW-0378">Hydrolase</keyword>
<dbReference type="SUPFAM" id="SSF53649">
    <property type="entry name" value="Alkaline phosphatase-like"/>
    <property type="match status" value="1"/>
</dbReference>
<dbReference type="InterPro" id="IPR024607">
    <property type="entry name" value="Sulfatase_CS"/>
</dbReference>
<evidence type="ECO:0000256" key="5">
    <source>
        <dbReference type="SAM" id="SignalP"/>
    </source>
</evidence>
<dbReference type="Gene3D" id="3.40.720.10">
    <property type="entry name" value="Alkaline Phosphatase, subunit A"/>
    <property type="match status" value="1"/>
</dbReference>
<comment type="caution">
    <text evidence="7">The sequence shown here is derived from an EMBL/GenBank/DDBJ whole genome shotgun (WGS) entry which is preliminary data.</text>
</comment>
<evidence type="ECO:0000256" key="4">
    <source>
        <dbReference type="ARBA" id="ARBA00022837"/>
    </source>
</evidence>
<dbReference type="PANTHER" id="PTHR42693:SF53">
    <property type="entry name" value="ENDO-4-O-SULFATASE"/>
    <property type="match status" value="1"/>
</dbReference>
<dbReference type="InterPro" id="IPR000917">
    <property type="entry name" value="Sulfatase_N"/>
</dbReference>
<evidence type="ECO:0000256" key="2">
    <source>
        <dbReference type="ARBA" id="ARBA00022723"/>
    </source>
</evidence>
<dbReference type="InterPro" id="IPR050738">
    <property type="entry name" value="Sulfatase"/>
</dbReference>
<evidence type="ECO:0000256" key="1">
    <source>
        <dbReference type="ARBA" id="ARBA00008779"/>
    </source>
</evidence>
<dbReference type="CDD" id="cd16143">
    <property type="entry name" value="ARS_like"/>
    <property type="match status" value="1"/>
</dbReference>
<keyword evidence="8" id="KW-1185">Reference proteome</keyword>
<reference evidence="8" key="1">
    <citation type="journal article" date="2019" name="Int. J. Syst. Evol. Microbiol.">
        <title>The Global Catalogue of Microorganisms (GCM) 10K type strain sequencing project: providing services to taxonomists for standard genome sequencing and annotation.</title>
        <authorList>
            <consortium name="The Broad Institute Genomics Platform"/>
            <consortium name="The Broad Institute Genome Sequencing Center for Infectious Disease"/>
            <person name="Wu L."/>
            <person name="Ma J."/>
        </authorList>
    </citation>
    <scope>NUCLEOTIDE SEQUENCE [LARGE SCALE GENOMIC DNA]</scope>
    <source>
        <strain evidence="8">CGMCC 4.7106</strain>
    </source>
</reference>
<proteinExistence type="inferred from homology"/>
<gene>
    <name evidence="7" type="ORF">ACFSSA_08990</name>
</gene>
<evidence type="ECO:0000259" key="6">
    <source>
        <dbReference type="Pfam" id="PF00884"/>
    </source>
</evidence>
<dbReference type="PANTHER" id="PTHR42693">
    <property type="entry name" value="ARYLSULFATASE FAMILY MEMBER"/>
    <property type="match status" value="1"/>
</dbReference>
<feature type="domain" description="Sulfatase N-terminal" evidence="6">
    <location>
        <begin position="34"/>
        <end position="423"/>
    </location>
</feature>
<dbReference type="EMBL" id="JBHUIT010000016">
    <property type="protein sequence ID" value="MFD2256809.1"/>
    <property type="molecule type" value="Genomic_DNA"/>
</dbReference>
<keyword evidence="2" id="KW-0479">Metal-binding</keyword>
<dbReference type="PROSITE" id="PS00149">
    <property type="entry name" value="SULFATASE_2"/>
    <property type="match status" value="1"/>
</dbReference>
<dbReference type="InterPro" id="IPR017850">
    <property type="entry name" value="Alkaline_phosphatase_core_sf"/>
</dbReference>
<comment type="similarity">
    <text evidence="1">Belongs to the sulfatase family.</text>
</comment>
<dbReference type="Pfam" id="PF00884">
    <property type="entry name" value="Sulfatase"/>
    <property type="match status" value="1"/>
</dbReference>